<keyword evidence="6 11" id="KW-0798">TonB box</keyword>
<keyword evidence="5 10" id="KW-0812">Transmembrane</keyword>
<evidence type="ECO:0000256" key="10">
    <source>
        <dbReference type="PROSITE-ProRule" id="PRU01360"/>
    </source>
</evidence>
<evidence type="ECO:0000256" key="2">
    <source>
        <dbReference type="ARBA" id="ARBA00009810"/>
    </source>
</evidence>
<evidence type="ECO:0000256" key="11">
    <source>
        <dbReference type="RuleBase" id="RU003357"/>
    </source>
</evidence>
<evidence type="ECO:0000259" key="13">
    <source>
        <dbReference type="Pfam" id="PF00593"/>
    </source>
</evidence>
<dbReference type="AlphaFoldDB" id="A0A6C2CL94"/>
<feature type="domain" description="TonB-dependent receptor-like beta-barrel" evidence="13">
    <location>
        <begin position="243"/>
        <end position="786"/>
    </location>
</feature>
<name>A0A6C2CL94_9RHOO</name>
<dbReference type="InterPro" id="IPR036942">
    <property type="entry name" value="Beta-barrel_TonB_sf"/>
</dbReference>
<dbReference type="Pfam" id="PF07715">
    <property type="entry name" value="Plug"/>
    <property type="match status" value="1"/>
</dbReference>
<dbReference type="GO" id="GO:0044718">
    <property type="term" value="P:siderophore transmembrane transport"/>
    <property type="evidence" value="ECO:0007669"/>
    <property type="project" value="TreeGrafter"/>
</dbReference>
<dbReference type="Pfam" id="PF00593">
    <property type="entry name" value="TonB_dep_Rec_b-barrel"/>
    <property type="match status" value="1"/>
</dbReference>
<dbReference type="Proteomes" id="UP000389128">
    <property type="component" value="Unassembled WGS sequence"/>
</dbReference>
<keyword evidence="8 15" id="KW-0675">Receptor</keyword>
<evidence type="ECO:0000256" key="8">
    <source>
        <dbReference type="ARBA" id="ARBA00023170"/>
    </source>
</evidence>
<proteinExistence type="inferred from homology"/>
<dbReference type="InterPro" id="IPR039426">
    <property type="entry name" value="TonB-dep_rcpt-like"/>
</dbReference>
<evidence type="ECO:0000256" key="1">
    <source>
        <dbReference type="ARBA" id="ARBA00004571"/>
    </source>
</evidence>
<dbReference type="Gene3D" id="2.40.170.20">
    <property type="entry name" value="TonB-dependent receptor, beta-barrel domain"/>
    <property type="match status" value="1"/>
</dbReference>
<dbReference type="SUPFAM" id="SSF56935">
    <property type="entry name" value="Porins"/>
    <property type="match status" value="1"/>
</dbReference>
<evidence type="ECO:0000256" key="9">
    <source>
        <dbReference type="ARBA" id="ARBA00023237"/>
    </source>
</evidence>
<evidence type="ECO:0000256" key="7">
    <source>
        <dbReference type="ARBA" id="ARBA00023136"/>
    </source>
</evidence>
<keyword evidence="4 10" id="KW-1134">Transmembrane beta strand</keyword>
<evidence type="ECO:0000256" key="5">
    <source>
        <dbReference type="ARBA" id="ARBA00022692"/>
    </source>
</evidence>
<comment type="similarity">
    <text evidence="2 10 11">Belongs to the TonB-dependent receptor family.</text>
</comment>
<gene>
    <name evidence="15" type="ORF">ETQ85_19100</name>
</gene>
<feature type="signal peptide" evidence="12">
    <location>
        <begin position="1"/>
        <end position="40"/>
    </location>
</feature>
<sequence length="845" mass="90862">MQHPKRDISVHVSRQSQAPGLRLRPLVLALGAAFAVTAQAADELTGVAPTVTVIGQTPLPGLELPISHIAAPVQAVTAQDIDNSQALDVASFMNRKLNGVHVNEVQGNPFQMDVNYRGYTASPLLGTPQGLSVYLDGVRINQPFGDVVSWDLIPKAAIASMNMMPGSNPLFGLNTLGGALAIQTKEGRSHPGSSVQVTAGSYGRRSIEIEHGGFNDKGLEWFITANQFQENGWRTNSPSEIRQVFGKFGWQDARSDLDLAISYADNKMNGNGLQEGRLLEQDYSGIYTQPDITKNRSMFLNLTGKHSLNDTTLLSGNVYYRKINSSTYNGDLNENALENQVYQPNQTERDALTAAGYSGFPTAGANAGNTPFPYWRCIANTLLADEPNEKCTGLINTTRTSQESLGLSGQLSLSNDLAGRKNLFIAGAAYDQSNIHFEQSGQYGYINADRSVTPVNAYADGSQNAGAGESALDSRVNLGGRTRTWSLFATDTLSLNRHWHATLSGRYNRTVIKNQDNLNPGGGIDSLDGNHTFDRFNPALGLTFAPSPAWNAYVGYSEGSRTPTSVELGCANPDNPCKLPNAMAGDPPLKQVVTKTWDLGLRGQLNANTVWNAGLFRADNHNDILFVADDQSGFGYFKNFGKTRRQGLELGGSTRLGALSLAVNYTWLDATYQTPEEVGGTGNSTNEEGAGLEGAIQIKPGNRIPLIPEHLLKASANYRVNSALTVGTDLIGVSGSYARGNENNQHRADGSHYLGSGRSAGYTVMNLTARYQVSRGLQVFGQVNNLFDREFTTAAQLGSTAFSASGGVLTQPFGQNAGGDYPQVGSTFYAPGAPRTLWVGLRYTL</sequence>
<evidence type="ECO:0000256" key="12">
    <source>
        <dbReference type="SAM" id="SignalP"/>
    </source>
</evidence>
<dbReference type="PANTHER" id="PTHR30069:SF39">
    <property type="entry name" value="BLL6183 PROTEIN"/>
    <property type="match status" value="1"/>
</dbReference>
<dbReference type="InterPro" id="IPR000531">
    <property type="entry name" value="Beta-barrel_TonB"/>
</dbReference>
<feature type="chain" id="PRO_5025451372" evidence="12">
    <location>
        <begin position="41"/>
        <end position="845"/>
    </location>
</feature>
<dbReference type="InterPro" id="IPR012910">
    <property type="entry name" value="Plug_dom"/>
</dbReference>
<dbReference type="InterPro" id="IPR037066">
    <property type="entry name" value="Plug_dom_sf"/>
</dbReference>
<keyword evidence="16" id="KW-1185">Reference proteome</keyword>
<evidence type="ECO:0000313" key="15">
    <source>
        <dbReference type="EMBL" id="TYC54336.1"/>
    </source>
</evidence>
<dbReference type="OrthoDB" id="183532at2"/>
<accession>A0A6C2CL94</accession>
<keyword evidence="12" id="KW-0732">Signal</keyword>
<feature type="domain" description="TonB-dependent receptor plug" evidence="14">
    <location>
        <begin position="68"/>
        <end position="179"/>
    </location>
</feature>
<evidence type="ECO:0000256" key="6">
    <source>
        <dbReference type="ARBA" id="ARBA00023077"/>
    </source>
</evidence>
<dbReference type="RefSeq" id="WP_148580685.1">
    <property type="nucleotide sequence ID" value="NZ_SDKK01000021.1"/>
</dbReference>
<keyword evidence="9 10" id="KW-0998">Cell outer membrane</keyword>
<evidence type="ECO:0000256" key="3">
    <source>
        <dbReference type="ARBA" id="ARBA00022448"/>
    </source>
</evidence>
<dbReference type="GO" id="GO:0015344">
    <property type="term" value="F:siderophore uptake transmembrane transporter activity"/>
    <property type="evidence" value="ECO:0007669"/>
    <property type="project" value="TreeGrafter"/>
</dbReference>
<evidence type="ECO:0000256" key="4">
    <source>
        <dbReference type="ARBA" id="ARBA00022452"/>
    </source>
</evidence>
<keyword evidence="7 10" id="KW-0472">Membrane</keyword>
<dbReference type="PANTHER" id="PTHR30069">
    <property type="entry name" value="TONB-DEPENDENT OUTER MEMBRANE RECEPTOR"/>
    <property type="match status" value="1"/>
</dbReference>
<reference evidence="15 16" key="1">
    <citation type="submission" date="2019-01" db="EMBL/GenBank/DDBJ databases">
        <title>Zoogloea oleivorans genome sequencing and assembly.</title>
        <authorList>
            <person name="Tancsics A."/>
            <person name="Farkas M."/>
            <person name="Kriszt B."/>
            <person name="Maroti G."/>
            <person name="Horvath B."/>
        </authorList>
    </citation>
    <scope>NUCLEOTIDE SEQUENCE [LARGE SCALE GENOMIC DNA]</scope>
    <source>
        <strain evidence="15 16">Buc</strain>
    </source>
</reference>
<evidence type="ECO:0000313" key="16">
    <source>
        <dbReference type="Proteomes" id="UP000389128"/>
    </source>
</evidence>
<comment type="caution">
    <text evidence="15">The sequence shown here is derived from an EMBL/GenBank/DDBJ whole genome shotgun (WGS) entry which is preliminary data.</text>
</comment>
<dbReference type="EMBL" id="SDKK01000021">
    <property type="protein sequence ID" value="TYC54336.1"/>
    <property type="molecule type" value="Genomic_DNA"/>
</dbReference>
<protein>
    <submittedName>
        <fullName evidence="15">TonB-dependent receptor</fullName>
    </submittedName>
</protein>
<dbReference type="Gene3D" id="2.170.130.10">
    <property type="entry name" value="TonB-dependent receptor, plug domain"/>
    <property type="match status" value="1"/>
</dbReference>
<comment type="subcellular location">
    <subcellularLocation>
        <location evidence="1 10">Cell outer membrane</location>
        <topology evidence="1 10">Multi-pass membrane protein</topology>
    </subcellularLocation>
</comment>
<organism evidence="15 16">
    <name type="scientific">Zoogloea oleivorans</name>
    <dbReference type="NCBI Taxonomy" id="1552750"/>
    <lineage>
        <taxon>Bacteria</taxon>
        <taxon>Pseudomonadati</taxon>
        <taxon>Pseudomonadota</taxon>
        <taxon>Betaproteobacteria</taxon>
        <taxon>Rhodocyclales</taxon>
        <taxon>Zoogloeaceae</taxon>
        <taxon>Zoogloea</taxon>
    </lineage>
</organism>
<keyword evidence="3 10" id="KW-0813">Transport</keyword>
<evidence type="ECO:0000259" key="14">
    <source>
        <dbReference type="Pfam" id="PF07715"/>
    </source>
</evidence>
<dbReference type="PROSITE" id="PS52016">
    <property type="entry name" value="TONB_DEPENDENT_REC_3"/>
    <property type="match status" value="1"/>
</dbReference>
<dbReference type="GO" id="GO:0009279">
    <property type="term" value="C:cell outer membrane"/>
    <property type="evidence" value="ECO:0007669"/>
    <property type="project" value="UniProtKB-SubCell"/>
</dbReference>